<evidence type="ECO:0000313" key="2">
    <source>
        <dbReference type="EMBL" id="KAK3383442.1"/>
    </source>
</evidence>
<dbReference type="EMBL" id="JAULSN010000001">
    <property type="protein sequence ID" value="KAK3383442.1"/>
    <property type="molecule type" value="Genomic_DNA"/>
</dbReference>
<feature type="region of interest" description="Disordered" evidence="1">
    <location>
        <begin position="266"/>
        <end position="288"/>
    </location>
</feature>
<accession>A0AAE0NKX2</accession>
<reference evidence="2" key="2">
    <citation type="submission" date="2023-06" db="EMBL/GenBank/DDBJ databases">
        <authorList>
            <consortium name="Lawrence Berkeley National Laboratory"/>
            <person name="Haridas S."/>
            <person name="Hensen N."/>
            <person name="Bonometti L."/>
            <person name="Westerberg I."/>
            <person name="Brannstrom I.O."/>
            <person name="Guillou S."/>
            <person name="Cros-Aarteil S."/>
            <person name="Calhoun S."/>
            <person name="Kuo A."/>
            <person name="Mondo S."/>
            <person name="Pangilinan J."/>
            <person name="Riley R."/>
            <person name="Labutti K."/>
            <person name="Andreopoulos B."/>
            <person name="Lipzen A."/>
            <person name="Chen C."/>
            <person name="Yanf M."/>
            <person name="Daum C."/>
            <person name="Ng V."/>
            <person name="Clum A."/>
            <person name="Steindorff A."/>
            <person name="Ohm R."/>
            <person name="Martin F."/>
            <person name="Silar P."/>
            <person name="Natvig D."/>
            <person name="Lalanne C."/>
            <person name="Gautier V."/>
            <person name="Ament-Velasquez S.L."/>
            <person name="Kruys A."/>
            <person name="Hutchinson M.I."/>
            <person name="Powell A.J."/>
            <person name="Barry K."/>
            <person name="Miller A.N."/>
            <person name="Grigoriev I.V."/>
            <person name="Debuchy R."/>
            <person name="Gladieux P."/>
            <person name="Thoren M.H."/>
            <person name="Johannesson H."/>
        </authorList>
    </citation>
    <scope>NUCLEOTIDE SEQUENCE</scope>
    <source>
        <strain evidence="2">CBS 958.72</strain>
    </source>
</reference>
<proteinExistence type="predicted"/>
<feature type="compositionally biased region" description="Polar residues" evidence="1">
    <location>
        <begin position="109"/>
        <end position="123"/>
    </location>
</feature>
<dbReference type="AlphaFoldDB" id="A0AAE0NKX2"/>
<keyword evidence="3" id="KW-1185">Reference proteome</keyword>
<evidence type="ECO:0000256" key="1">
    <source>
        <dbReference type="SAM" id="MobiDB-lite"/>
    </source>
</evidence>
<feature type="region of interest" description="Disordered" evidence="1">
    <location>
        <begin position="466"/>
        <end position="487"/>
    </location>
</feature>
<feature type="compositionally biased region" description="Low complexity" evidence="1">
    <location>
        <begin position="632"/>
        <end position="651"/>
    </location>
</feature>
<feature type="compositionally biased region" description="Basic and acidic residues" evidence="1">
    <location>
        <begin position="95"/>
        <end position="108"/>
    </location>
</feature>
<feature type="compositionally biased region" description="Low complexity" evidence="1">
    <location>
        <begin position="311"/>
        <end position="321"/>
    </location>
</feature>
<organism evidence="2 3">
    <name type="scientific">Lasiosphaeria ovina</name>
    <dbReference type="NCBI Taxonomy" id="92902"/>
    <lineage>
        <taxon>Eukaryota</taxon>
        <taxon>Fungi</taxon>
        <taxon>Dikarya</taxon>
        <taxon>Ascomycota</taxon>
        <taxon>Pezizomycotina</taxon>
        <taxon>Sordariomycetes</taxon>
        <taxon>Sordariomycetidae</taxon>
        <taxon>Sordariales</taxon>
        <taxon>Lasiosphaeriaceae</taxon>
        <taxon>Lasiosphaeria</taxon>
    </lineage>
</organism>
<reference evidence="2" key="1">
    <citation type="journal article" date="2023" name="Mol. Phylogenet. Evol.">
        <title>Genome-scale phylogeny and comparative genomics of the fungal order Sordariales.</title>
        <authorList>
            <person name="Hensen N."/>
            <person name="Bonometti L."/>
            <person name="Westerberg I."/>
            <person name="Brannstrom I.O."/>
            <person name="Guillou S."/>
            <person name="Cros-Aarteil S."/>
            <person name="Calhoun S."/>
            <person name="Haridas S."/>
            <person name="Kuo A."/>
            <person name="Mondo S."/>
            <person name="Pangilinan J."/>
            <person name="Riley R."/>
            <person name="LaButti K."/>
            <person name="Andreopoulos B."/>
            <person name="Lipzen A."/>
            <person name="Chen C."/>
            <person name="Yan M."/>
            <person name="Daum C."/>
            <person name="Ng V."/>
            <person name="Clum A."/>
            <person name="Steindorff A."/>
            <person name="Ohm R.A."/>
            <person name="Martin F."/>
            <person name="Silar P."/>
            <person name="Natvig D.O."/>
            <person name="Lalanne C."/>
            <person name="Gautier V."/>
            <person name="Ament-Velasquez S.L."/>
            <person name="Kruys A."/>
            <person name="Hutchinson M.I."/>
            <person name="Powell A.J."/>
            <person name="Barry K."/>
            <person name="Miller A.N."/>
            <person name="Grigoriev I.V."/>
            <person name="Debuchy R."/>
            <person name="Gladieux P."/>
            <person name="Hiltunen Thoren M."/>
            <person name="Johannesson H."/>
        </authorList>
    </citation>
    <scope>NUCLEOTIDE SEQUENCE</scope>
    <source>
        <strain evidence="2">CBS 958.72</strain>
    </source>
</reference>
<feature type="compositionally biased region" description="Low complexity" evidence="1">
    <location>
        <begin position="179"/>
        <end position="189"/>
    </location>
</feature>
<sequence>MLGVEEPVADCNLPELLARDLQVSEAVFRSKSMTAGCPPQRLAISHTGGYYSLEGRAVSRTPTSCHQGPVGGHSSHLPVAVGDLTSSVDAARHSHNEQFDLGPERPDSASDSSMGMQSPSIQTRWPSITTAATSVSGRCSSLVSRKPVSPALESSSKMGRDPNQTWFDFDLDAPADTESGGSSDSVSFSPRPKPALGFDGANAMDTAMETAEANFKTDTATTTTLVRFPFNGASTSERPRTASARVHMEGPRLVEIQPHIIVPKRRSSLKREHRRVASTPSAVCNRDMMGDGMSVKAAEDDFVHDGSTLYSRSSSFASPPSTQTHDRHNASFSPTPCFPDPPSRDAPSPPFYPRHPSQANTIGNSIDSIIDFGEPSYVDLFVETPDIHRKPSTARVGPWINTQHRTTAGFRPSRAFQSMSPPGIPLPPEVIDTLRISISCFPETMLLSSSLSIETIRTYSKKLKHGVRSRPHSGGDDGVSMFSFSGSSPKSPKRWNFSKLIQHRRPRHSFEFQANPAGPSFPAGAQAPVTPNWTSIKNIFPVGSDYLCDALYAHLVAYNYMSTLCPLPPIPVPGPAPRSSHGFSGYSLEDGVPIPMKAASVLGLQTQAEARSMEHPNLANPCLRRSKSRQPSLRGWERSSSNSSGAGRDSGSSGGTEMKTMRDIQAGLGRCITLLVTTLKLTTPESGTVECMLLRAREPEILDPLVMRALCEVVRCSEESTSC</sequence>
<feature type="region of interest" description="Disordered" evidence="1">
    <location>
        <begin position="311"/>
        <end position="359"/>
    </location>
</feature>
<name>A0AAE0NKX2_9PEZI</name>
<feature type="compositionally biased region" description="Low complexity" evidence="1">
    <location>
        <begin position="478"/>
        <end position="487"/>
    </location>
</feature>
<feature type="region of interest" description="Disordered" evidence="1">
    <location>
        <begin position="613"/>
        <end position="658"/>
    </location>
</feature>
<feature type="compositionally biased region" description="Basic residues" evidence="1">
    <location>
        <begin position="266"/>
        <end position="276"/>
    </location>
</feature>
<feature type="compositionally biased region" description="Polar residues" evidence="1">
    <location>
        <begin position="152"/>
        <end position="166"/>
    </location>
</feature>
<dbReference type="Proteomes" id="UP001287356">
    <property type="component" value="Unassembled WGS sequence"/>
</dbReference>
<feature type="region of interest" description="Disordered" evidence="1">
    <location>
        <begin position="95"/>
        <end position="123"/>
    </location>
</feature>
<protein>
    <submittedName>
        <fullName evidence="2">Uncharacterized protein</fullName>
    </submittedName>
</protein>
<feature type="region of interest" description="Disordered" evidence="1">
    <location>
        <begin position="139"/>
        <end position="191"/>
    </location>
</feature>
<gene>
    <name evidence="2" type="ORF">B0T24DRAFT_518436</name>
</gene>
<evidence type="ECO:0000313" key="3">
    <source>
        <dbReference type="Proteomes" id="UP001287356"/>
    </source>
</evidence>
<comment type="caution">
    <text evidence="2">The sequence shown here is derived from an EMBL/GenBank/DDBJ whole genome shotgun (WGS) entry which is preliminary data.</text>
</comment>